<comment type="caution">
    <text evidence="3">The sequence shown here is derived from an EMBL/GenBank/DDBJ whole genome shotgun (WGS) entry which is preliminary data.</text>
</comment>
<accession>A0ABS2F0T7</accession>
<protein>
    <submittedName>
        <fullName evidence="3">ATP-binding protein</fullName>
    </submittedName>
</protein>
<feature type="domain" description="DUF4143" evidence="2">
    <location>
        <begin position="198"/>
        <end position="344"/>
    </location>
</feature>
<dbReference type="InterPro" id="IPR027417">
    <property type="entry name" value="P-loop_NTPase"/>
</dbReference>
<dbReference type="Gene3D" id="3.40.50.300">
    <property type="entry name" value="P-loop containing nucleotide triphosphate hydrolases"/>
    <property type="match status" value="1"/>
</dbReference>
<dbReference type="PANTHER" id="PTHR33295">
    <property type="entry name" value="ATPASE"/>
    <property type="match status" value="1"/>
</dbReference>
<keyword evidence="4" id="KW-1185">Reference proteome</keyword>
<evidence type="ECO:0000259" key="1">
    <source>
        <dbReference type="Pfam" id="PF13173"/>
    </source>
</evidence>
<dbReference type="Proteomes" id="UP000712527">
    <property type="component" value="Unassembled WGS sequence"/>
</dbReference>
<keyword evidence="3" id="KW-0067">ATP-binding</keyword>
<dbReference type="RefSeq" id="WP_204792953.1">
    <property type="nucleotide sequence ID" value="NZ_JACSNQ010000004.1"/>
</dbReference>
<dbReference type="SUPFAM" id="SSF52540">
    <property type="entry name" value="P-loop containing nucleoside triphosphate hydrolases"/>
    <property type="match status" value="1"/>
</dbReference>
<dbReference type="GO" id="GO:0005524">
    <property type="term" value="F:ATP binding"/>
    <property type="evidence" value="ECO:0007669"/>
    <property type="project" value="UniProtKB-KW"/>
</dbReference>
<proteinExistence type="predicted"/>
<dbReference type="EMBL" id="JACSNQ010000004">
    <property type="protein sequence ID" value="MBM6774596.1"/>
    <property type="molecule type" value="Genomic_DNA"/>
</dbReference>
<feature type="domain" description="AAA" evidence="1">
    <location>
        <begin position="21"/>
        <end position="149"/>
    </location>
</feature>
<dbReference type="PANTHER" id="PTHR33295:SF20">
    <property type="entry name" value="ATPASE"/>
    <property type="match status" value="1"/>
</dbReference>
<reference evidence="3 4" key="1">
    <citation type="journal article" date="2021" name="Sci. Rep.">
        <title>The distribution of antibiotic resistance genes in chicken gut microbiota commensals.</title>
        <authorList>
            <person name="Juricova H."/>
            <person name="Matiasovicova J."/>
            <person name="Kubasova T."/>
            <person name="Cejkova D."/>
            <person name="Rychlik I."/>
        </authorList>
    </citation>
    <scope>NUCLEOTIDE SEQUENCE [LARGE SCALE GENOMIC DNA]</scope>
    <source>
        <strain evidence="3 4">An794</strain>
    </source>
</reference>
<evidence type="ECO:0000313" key="3">
    <source>
        <dbReference type="EMBL" id="MBM6774596.1"/>
    </source>
</evidence>
<sequence>MPWVERESYLERLRSVEGTGDIKVITGVRRSGKSELMKAFSAELKKRDPLSNSLYIDLLDLDNEELLEYHALHDRIAKSHKDGVRNRLFIDEVQRCEGFERAINSIHARGGWDIYLTGSNAFLLSSDLATLFTGRHREIHVLPFSFSEFRAYFGEQGAIDEELDRYIERGGLAGSYEYRDMAESYGYIRDVYRTILTRDLVQKFRLPDTLVLERLAEYMMDNTGNLNSPNSIANTLDANKVSTNHVTVGRYISHLRDAFVFYEAKRYDIKGKKYLSTQAKHYVCDTGMRYAVLGTRNMDWGRMYENSVFLELIRRGYETYVGKLYQKEVDFVVKRGSEQVYIQVSDNVDAPETLERELAPLRAIRDAYPKVLIARTRHDDYTIDGIRVLDLARWLIGEQGF</sequence>
<evidence type="ECO:0000259" key="2">
    <source>
        <dbReference type="Pfam" id="PF13635"/>
    </source>
</evidence>
<gene>
    <name evidence="3" type="ORF">H9X80_03415</name>
</gene>
<dbReference type="InterPro" id="IPR025420">
    <property type="entry name" value="DUF4143"/>
</dbReference>
<dbReference type="Pfam" id="PF13173">
    <property type="entry name" value="AAA_14"/>
    <property type="match status" value="1"/>
</dbReference>
<evidence type="ECO:0000313" key="4">
    <source>
        <dbReference type="Proteomes" id="UP000712527"/>
    </source>
</evidence>
<organism evidence="3 4">
    <name type="scientific">Olsenella profusa</name>
    <dbReference type="NCBI Taxonomy" id="138595"/>
    <lineage>
        <taxon>Bacteria</taxon>
        <taxon>Bacillati</taxon>
        <taxon>Actinomycetota</taxon>
        <taxon>Coriobacteriia</taxon>
        <taxon>Coriobacteriales</taxon>
        <taxon>Atopobiaceae</taxon>
        <taxon>Olsenella</taxon>
    </lineage>
</organism>
<dbReference type="InterPro" id="IPR041682">
    <property type="entry name" value="AAA_14"/>
</dbReference>
<name>A0ABS2F0T7_9ACTN</name>
<dbReference type="Pfam" id="PF13635">
    <property type="entry name" value="DUF4143"/>
    <property type="match status" value="1"/>
</dbReference>
<keyword evidence="3" id="KW-0547">Nucleotide-binding</keyword>